<dbReference type="Pfam" id="PF08244">
    <property type="entry name" value="Glyco_hydro_32C"/>
    <property type="match status" value="1"/>
</dbReference>
<protein>
    <submittedName>
        <fullName evidence="6">GH32 C-terminal domain-containing protein</fullName>
    </submittedName>
</protein>
<dbReference type="GO" id="GO:0005987">
    <property type="term" value="P:sucrose catabolic process"/>
    <property type="evidence" value="ECO:0007669"/>
    <property type="project" value="TreeGrafter"/>
</dbReference>
<dbReference type="RefSeq" id="WP_188174048.1">
    <property type="nucleotide sequence ID" value="NZ_JACVVD010000003.1"/>
</dbReference>
<evidence type="ECO:0000256" key="1">
    <source>
        <dbReference type="ARBA" id="ARBA00009902"/>
    </source>
</evidence>
<dbReference type="Gene3D" id="2.60.120.560">
    <property type="entry name" value="Exo-inulinase, domain 1"/>
    <property type="match status" value="1"/>
</dbReference>
<dbReference type="AlphaFoldDB" id="A0A926QJ80"/>
<sequence>MKITPRLLIAGSSAVVLVGIGLACLALNQGKDQQKAVSFVYNSDPNYYTEKYRPQYHLSPPSGNMSDPNGMVYFEGEYHQFYQNSGQWGHAVSQDLTHWEHLPVALARDPLGEIWSGSAVVDWKDTSGFFGGKAGLVAIFTHFKNGVQSQSIAYSSDKGRTWTKYEGNPVIPNPGLKDFRDPKVIWHEPSRAWVMVVSVDKRIHFYTSPDLKKWQMTSEFGQDQGSHAAVWECPDLFELPIEGTNKKKWVLAVSIGSNPTTKGSTAQYFIGSFDGKTFTNENKPSDVLWTDYGKDFYAAVSYSDIPAKDGRRIWLGWMSNWRYPFAMPTGAWKGNMSIPRELRLRNIPGQGLRMIQEPVKELQALRGKPMIFAKQELSAGSGNNPFEGIKGTSYELETEFTVQQDAELALKVRKGSEQETVIRYNTKNAQLTLDRTRSGVTTFEKGFAEQVFAPLTLQGNRIKLHVFVDESSVEVFANDGEVVLSMIMFPQPTSNGLELSSVGGGVTLGYARYYPMRTIWRDEDPDGLKPQRITLDKDVLDVPVDGSESIVASVIPLSAPQSIRWESSDESIASVETSSSGAKVTGVKAGEAEITAVSADGSALTTVDVFVFENK</sequence>
<dbReference type="InterPro" id="IPR013189">
    <property type="entry name" value="Glyco_hydro_32_C"/>
</dbReference>
<dbReference type="SMART" id="SM00640">
    <property type="entry name" value="Glyco_32"/>
    <property type="match status" value="1"/>
</dbReference>
<dbReference type="GO" id="GO:0005737">
    <property type="term" value="C:cytoplasm"/>
    <property type="evidence" value="ECO:0007669"/>
    <property type="project" value="TreeGrafter"/>
</dbReference>
<evidence type="ECO:0000256" key="2">
    <source>
        <dbReference type="ARBA" id="ARBA00022801"/>
    </source>
</evidence>
<dbReference type="GO" id="GO:0004575">
    <property type="term" value="F:sucrose alpha-glucosidase activity"/>
    <property type="evidence" value="ECO:0007669"/>
    <property type="project" value="TreeGrafter"/>
</dbReference>
<keyword evidence="2 4" id="KW-0378">Hydrolase</keyword>
<dbReference type="PROSITE" id="PS51257">
    <property type="entry name" value="PROKAR_LIPOPROTEIN"/>
    <property type="match status" value="1"/>
</dbReference>
<dbReference type="InterPro" id="IPR003343">
    <property type="entry name" value="Big_2"/>
</dbReference>
<dbReference type="Gene3D" id="2.60.40.1080">
    <property type="match status" value="1"/>
</dbReference>
<comment type="similarity">
    <text evidence="1 4">Belongs to the glycosyl hydrolase 32 family.</text>
</comment>
<evidence type="ECO:0000256" key="4">
    <source>
        <dbReference type="RuleBase" id="RU362110"/>
    </source>
</evidence>
<dbReference type="SUPFAM" id="SSF49899">
    <property type="entry name" value="Concanavalin A-like lectins/glucanases"/>
    <property type="match status" value="1"/>
</dbReference>
<evidence type="ECO:0000259" key="5">
    <source>
        <dbReference type="SMART" id="SM00635"/>
    </source>
</evidence>
<comment type="caution">
    <text evidence="6">The sequence shown here is derived from an EMBL/GenBank/DDBJ whole genome shotgun (WGS) entry which is preliminary data.</text>
</comment>
<dbReference type="SUPFAM" id="SSF49373">
    <property type="entry name" value="Invasin/intimin cell-adhesion fragments"/>
    <property type="match status" value="1"/>
</dbReference>
<evidence type="ECO:0000313" key="7">
    <source>
        <dbReference type="Proteomes" id="UP000650466"/>
    </source>
</evidence>
<keyword evidence="7" id="KW-1185">Reference proteome</keyword>
<dbReference type="PANTHER" id="PTHR42800:SF1">
    <property type="entry name" value="EXOINULINASE INUD (AFU_ORTHOLOGUE AFUA_5G00480)"/>
    <property type="match status" value="1"/>
</dbReference>
<dbReference type="InterPro" id="IPR023296">
    <property type="entry name" value="Glyco_hydro_beta-prop_sf"/>
</dbReference>
<dbReference type="InterPro" id="IPR013148">
    <property type="entry name" value="Glyco_hydro_32_N"/>
</dbReference>
<dbReference type="InterPro" id="IPR001362">
    <property type="entry name" value="Glyco_hydro_32"/>
</dbReference>
<name>A0A926QJ80_9BACL</name>
<reference evidence="6" key="1">
    <citation type="submission" date="2020-09" db="EMBL/GenBank/DDBJ databases">
        <title>Draft Genome Sequence of Paenibacillus sp. WST5.</title>
        <authorList>
            <person name="Bao Z."/>
        </authorList>
    </citation>
    <scope>NUCLEOTIDE SEQUENCE</scope>
    <source>
        <strain evidence="6">WST5</strain>
    </source>
</reference>
<dbReference type="Gene3D" id="2.115.10.20">
    <property type="entry name" value="Glycosyl hydrolase domain, family 43"/>
    <property type="match status" value="1"/>
</dbReference>
<dbReference type="PANTHER" id="PTHR42800">
    <property type="entry name" value="EXOINULINASE INUD (AFU_ORTHOLOGUE AFUA_5G00480)"/>
    <property type="match status" value="1"/>
</dbReference>
<gene>
    <name evidence="6" type="ORF">ICC18_08905</name>
</gene>
<dbReference type="InterPro" id="IPR008964">
    <property type="entry name" value="Invasin/intimin_cell_adhesion"/>
</dbReference>
<evidence type="ECO:0000313" key="6">
    <source>
        <dbReference type="EMBL" id="MBD0380229.1"/>
    </source>
</evidence>
<feature type="domain" description="BIG2" evidence="5">
    <location>
        <begin position="529"/>
        <end position="608"/>
    </location>
</feature>
<dbReference type="SUPFAM" id="SSF75005">
    <property type="entry name" value="Arabinanase/levansucrase/invertase"/>
    <property type="match status" value="1"/>
</dbReference>
<keyword evidence="3 4" id="KW-0326">Glycosidase</keyword>
<dbReference type="Proteomes" id="UP000650466">
    <property type="component" value="Unassembled WGS sequence"/>
</dbReference>
<dbReference type="CDD" id="cd18622">
    <property type="entry name" value="GH32_Inu-like"/>
    <property type="match status" value="1"/>
</dbReference>
<organism evidence="6 7">
    <name type="scientific">Paenibacillus sedimenti</name>
    <dbReference type="NCBI Taxonomy" id="2770274"/>
    <lineage>
        <taxon>Bacteria</taxon>
        <taxon>Bacillati</taxon>
        <taxon>Bacillota</taxon>
        <taxon>Bacilli</taxon>
        <taxon>Bacillales</taxon>
        <taxon>Paenibacillaceae</taxon>
        <taxon>Paenibacillus</taxon>
    </lineage>
</organism>
<dbReference type="Pfam" id="PF02368">
    <property type="entry name" value="Big_2"/>
    <property type="match status" value="1"/>
</dbReference>
<dbReference type="Pfam" id="PF00251">
    <property type="entry name" value="Glyco_hydro_32N"/>
    <property type="match status" value="1"/>
</dbReference>
<dbReference type="EMBL" id="JACVVD010000003">
    <property type="protein sequence ID" value="MBD0380229.1"/>
    <property type="molecule type" value="Genomic_DNA"/>
</dbReference>
<proteinExistence type="inferred from homology"/>
<dbReference type="SMART" id="SM00635">
    <property type="entry name" value="BID_2"/>
    <property type="match status" value="1"/>
</dbReference>
<dbReference type="InterPro" id="IPR013320">
    <property type="entry name" value="ConA-like_dom_sf"/>
</dbReference>
<evidence type="ECO:0000256" key="3">
    <source>
        <dbReference type="ARBA" id="ARBA00023295"/>
    </source>
</evidence>
<accession>A0A926QJ80</accession>